<dbReference type="Gene3D" id="3.30.70.240">
    <property type="match status" value="1"/>
</dbReference>
<reference evidence="9 10" key="2">
    <citation type="submission" date="2024-05" db="EMBL/GenBank/DDBJ databases">
        <authorList>
            <person name="Chen Y."/>
            <person name="Shah S."/>
            <person name="Dougan E. K."/>
            <person name="Thang M."/>
            <person name="Chan C."/>
        </authorList>
    </citation>
    <scope>NUCLEOTIDE SEQUENCE [LARGE SCALE GENOMIC DNA]</scope>
</reference>
<dbReference type="InterPro" id="IPR035647">
    <property type="entry name" value="EFG_III/V"/>
</dbReference>
<dbReference type="PRINTS" id="PR00315">
    <property type="entry name" value="ELONGATNFCT"/>
</dbReference>
<keyword evidence="2" id="KW-0963">Cytoplasm</keyword>
<dbReference type="InterPro" id="IPR000640">
    <property type="entry name" value="EFG_V-like"/>
</dbReference>
<keyword evidence="4 9" id="KW-0251">Elongation factor</keyword>
<dbReference type="Pfam" id="PF14492">
    <property type="entry name" value="EFG_III"/>
    <property type="match status" value="1"/>
</dbReference>
<dbReference type="AlphaFoldDB" id="A0A9P1DSY4"/>
<comment type="caution">
    <text evidence="8">The sequence shown here is derived from an EMBL/GenBank/DDBJ whole genome shotgun (WGS) entry which is preliminary data.</text>
</comment>
<dbReference type="CDD" id="cd16268">
    <property type="entry name" value="EF2_II"/>
    <property type="match status" value="1"/>
</dbReference>
<dbReference type="EMBL" id="CAMXCT010006505">
    <property type="protein sequence ID" value="CAI4014881.1"/>
    <property type="molecule type" value="Genomic_DNA"/>
</dbReference>
<dbReference type="EMBL" id="CAMXCT020006505">
    <property type="protein sequence ID" value="CAL1168256.1"/>
    <property type="molecule type" value="Genomic_DNA"/>
</dbReference>
<dbReference type="InterPro" id="IPR041095">
    <property type="entry name" value="EFG_II"/>
</dbReference>
<dbReference type="Pfam" id="PF00009">
    <property type="entry name" value="GTP_EFTU"/>
    <property type="match status" value="1"/>
</dbReference>
<dbReference type="FunFam" id="3.30.230.10:FF:000006">
    <property type="entry name" value="Translation elongation factor 2"/>
    <property type="match status" value="1"/>
</dbReference>
<sequence length="688" mass="76572">MPNFTVDQMRQIMDKTDNIRSMSVIAHVDHGKSTLTDSLICKAGIISAKAAGDARFTDTRADEQERGVTIKSTGVSLYFEHDEEDGKGAIPHLINLIDSPGHVDFSSEVTAALRITDGAMVVVDCIEGCAVQTETVLRQALQERVRPCLFVNKVDRCILELQMEAEDMYSRFRNAIENVNVIIATYNDSLMGDVQVQPEKGTVAFGSGLHGWGFTTERFAKIYAQKMGVEKEKMMQRMWGDSFFNAKKKADSSDVPTGQERRHLQRSKEDLHVKNIQRTVLMMGRTTEQIQDVPCGNTVALVGVDQYILKSGTITTLEDAHNIADMKYSVSPVVKVAVKAKDGKDLPKLVEGLKKLSKSDPLVVCTTEESGEHVIAGCGELHVEICLKDLKDEYAQCDFIVSDPVVSYRETVAEESNQTCLAKSPNKHNRIYLKAEPMDEELSKAIEDGVVGPKADPKERAKILCEKFDWDKQVAQTKIWCYGPETDGANLVVDATVGVQYLIEIKEHVNSAFQWATKEGPLCEENMRGIRFNLMDVTLHTDAIHRGAGQIMPPTRRCCFAAELTAKPTLQEPVFLVEITCPQEAMSGVYNCMNLRRGCVFEENQREGTPLVQVKAHLPVSESFGFVAALRQATSGQAFPQCVFDHWENLPGNPMEKGSKMEELILGIRKRKNLKVEMPALGDYLDKL</sequence>
<accession>A0A9P1DSY4</accession>
<dbReference type="GO" id="GO:0005829">
    <property type="term" value="C:cytosol"/>
    <property type="evidence" value="ECO:0007669"/>
    <property type="project" value="TreeGrafter"/>
</dbReference>
<evidence type="ECO:0000256" key="5">
    <source>
        <dbReference type="ARBA" id="ARBA00022917"/>
    </source>
</evidence>
<dbReference type="InterPro" id="IPR027417">
    <property type="entry name" value="P-loop_NTPase"/>
</dbReference>
<dbReference type="InterPro" id="IPR009000">
    <property type="entry name" value="Transl_B-barrel_sf"/>
</dbReference>
<dbReference type="GO" id="GO:0003924">
    <property type="term" value="F:GTPase activity"/>
    <property type="evidence" value="ECO:0007669"/>
    <property type="project" value="InterPro"/>
</dbReference>
<evidence type="ECO:0000313" key="8">
    <source>
        <dbReference type="EMBL" id="CAI4014881.1"/>
    </source>
</evidence>
<protein>
    <submittedName>
        <fullName evidence="9">Elongation factor 2</fullName>
    </submittedName>
</protein>
<dbReference type="Pfam" id="PF00679">
    <property type="entry name" value="EFG_C"/>
    <property type="match status" value="1"/>
</dbReference>
<dbReference type="NCBIfam" id="TIGR00231">
    <property type="entry name" value="small_GTP"/>
    <property type="match status" value="1"/>
</dbReference>
<dbReference type="InterPro" id="IPR020568">
    <property type="entry name" value="Ribosomal_Su5_D2-typ_SF"/>
</dbReference>
<dbReference type="PROSITE" id="PS00301">
    <property type="entry name" value="G_TR_1"/>
    <property type="match status" value="1"/>
</dbReference>
<dbReference type="Gene3D" id="2.40.30.10">
    <property type="entry name" value="Translation factors"/>
    <property type="match status" value="1"/>
</dbReference>
<dbReference type="SUPFAM" id="SSF50447">
    <property type="entry name" value="Translation proteins"/>
    <property type="match status" value="1"/>
</dbReference>
<comment type="subcellular location">
    <subcellularLocation>
        <location evidence="1">Cytoplasm</location>
    </subcellularLocation>
</comment>
<dbReference type="InterPro" id="IPR014721">
    <property type="entry name" value="Ribsml_uS5_D2-typ_fold_subgr"/>
</dbReference>
<dbReference type="InterPro" id="IPR000795">
    <property type="entry name" value="T_Tr_GTP-bd_dom"/>
</dbReference>
<dbReference type="CDD" id="cd01885">
    <property type="entry name" value="EF2"/>
    <property type="match status" value="1"/>
</dbReference>
<dbReference type="InterPro" id="IPR031157">
    <property type="entry name" value="G_TR_CS"/>
</dbReference>
<dbReference type="CDD" id="cd16261">
    <property type="entry name" value="EF2_snRNP_III"/>
    <property type="match status" value="1"/>
</dbReference>
<dbReference type="PROSITE" id="PS51722">
    <property type="entry name" value="G_TR_2"/>
    <property type="match status" value="1"/>
</dbReference>
<evidence type="ECO:0000256" key="2">
    <source>
        <dbReference type="ARBA" id="ARBA00022490"/>
    </source>
</evidence>
<dbReference type="GO" id="GO:0003746">
    <property type="term" value="F:translation elongation factor activity"/>
    <property type="evidence" value="ECO:0007669"/>
    <property type="project" value="UniProtKB-KW"/>
</dbReference>
<dbReference type="Pfam" id="PF03764">
    <property type="entry name" value="EFG_IV"/>
    <property type="match status" value="1"/>
</dbReference>
<keyword evidence="6" id="KW-0342">GTP-binding</keyword>
<dbReference type="SMART" id="SM00838">
    <property type="entry name" value="EFG_C"/>
    <property type="match status" value="1"/>
</dbReference>
<evidence type="ECO:0000259" key="7">
    <source>
        <dbReference type="PROSITE" id="PS51722"/>
    </source>
</evidence>
<evidence type="ECO:0000313" key="10">
    <source>
        <dbReference type="Proteomes" id="UP001152797"/>
    </source>
</evidence>
<dbReference type="SUPFAM" id="SSF54980">
    <property type="entry name" value="EF-G C-terminal domain-like"/>
    <property type="match status" value="2"/>
</dbReference>
<organism evidence="8">
    <name type="scientific">Cladocopium goreaui</name>
    <dbReference type="NCBI Taxonomy" id="2562237"/>
    <lineage>
        <taxon>Eukaryota</taxon>
        <taxon>Sar</taxon>
        <taxon>Alveolata</taxon>
        <taxon>Dinophyceae</taxon>
        <taxon>Suessiales</taxon>
        <taxon>Symbiodiniaceae</taxon>
        <taxon>Cladocopium</taxon>
    </lineage>
</organism>
<dbReference type="FunFam" id="3.30.70.870:FF:000002">
    <property type="entry name" value="Translation elongation factor 2"/>
    <property type="match status" value="1"/>
</dbReference>
<proteinExistence type="predicted"/>
<dbReference type="EMBL" id="CAMXCT030006505">
    <property type="protein sequence ID" value="CAL4802193.1"/>
    <property type="molecule type" value="Genomic_DNA"/>
</dbReference>
<dbReference type="SMART" id="SM00889">
    <property type="entry name" value="EFG_IV"/>
    <property type="match status" value="1"/>
</dbReference>
<dbReference type="FunFam" id="3.40.50.300:FF:000058">
    <property type="entry name" value="Translation elongation factor 2"/>
    <property type="match status" value="1"/>
</dbReference>
<gene>
    <name evidence="8" type="ORF">C1SCF055_LOCUS39743</name>
</gene>
<keyword evidence="5" id="KW-0648">Protein biosynthesis</keyword>
<keyword evidence="3" id="KW-0547">Nucleotide-binding</keyword>
<dbReference type="InterPro" id="IPR005517">
    <property type="entry name" value="Transl_elong_EFG/EF2_IV"/>
</dbReference>
<evidence type="ECO:0000256" key="6">
    <source>
        <dbReference type="ARBA" id="ARBA00023134"/>
    </source>
</evidence>
<dbReference type="OrthoDB" id="364892at2759"/>
<dbReference type="GO" id="GO:0005525">
    <property type="term" value="F:GTP binding"/>
    <property type="evidence" value="ECO:0007669"/>
    <property type="project" value="UniProtKB-KW"/>
</dbReference>
<dbReference type="GO" id="GO:1990904">
    <property type="term" value="C:ribonucleoprotein complex"/>
    <property type="evidence" value="ECO:0007669"/>
    <property type="project" value="TreeGrafter"/>
</dbReference>
<dbReference type="SUPFAM" id="SSF52540">
    <property type="entry name" value="P-loop containing nucleoside triphosphate hydrolases"/>
    <property type="match status" value="1"/>
</dbReference>
<dbReference type="PANTHER" id="PTHR42908:SF10">
    <property type="entry name" value="EUKARYOTIC TRANSLATION ELONGATION FACTOR 2"/>
    <property type="match status" value="1"/>
</dbReference>
<dbReference type="PANTHER" id="PTHR42908">
    <property type="entry name" value="TRANSLATION ELONGATION FACTOR-RELATED"/>
    <property type="match status" value="1"/>
</dbReference>
<dbReference type="Gene3D" id="3.30.230.10">
    <property type="match status" value="1"/>
</dbReference>
<evidence type="ECO:0000256" key="3">
    <source>
        <dbReference type="ARBA" id="ARBA00022741"/>
    </source>
</evidence>
<dbReference type="SUPFAM" id="SSF54211">
    <property type="entry name" value="Ribosomal protein S5 domain 2-like"/>
    <property type="match status" value="1"/>
</dbReference>
<name>A0A9P1DSY4_9DINO</name>
<dbReference type="Proteomes" id="UP001152797">
    <property type="component" value="Unassembled WGS sequence"/>
</dbReference>
<dbReference type="CDD" id="cd01681">
    <property type="entry name" value="aeEF2_snRNP_like_IV"/>
    <property type="match status" value="1"/>
</dbReference>
<dbReference type="FunFam" id="3.30.70.240:FF:000003">
    <property type="entry name" value="Translation elongation factor 2"/>
    <property type="match status" value="1"/>
</dbReference>
<feature type="domain" description="Tr-type G" evidence="7">
    <location>
        <begin position="17"/>
        <end position="362"/>
    </location>
</feature>
<dbReference type="Gene3D" id="3.30.70.870">
    <property type="entry name" value="Elongation Factor G (Translational Gtpase), domain 3"/>
    <property type="match status" value="1"/>
</dbReference>
<dbReference type="InterPro" id="IPR005225">
    <property type="entry name" value="Small_GTP-bd"/>
</dbReference>
<evidence type="ECO:0000256" key="1">
    <source>
        <dbReference type="ARBA" id="ARBA00004496"/>
    </source>
</evidence>
<keyword evidence="10" id="KW-1185">Reference proteome</keyword>
<dbReference type="GO" id="GO:0043022">
    <property type="term" value="F:ribosome binding"/>
    <property type="evidence" value="ECO:0007669"/>
    <property type="project" value="TreeGrafter"/>
</dbReference>
<evidence type="ECO:0000256" key="4">
    <source>
        <dbReference type="ARBA" id="ARBA00022768"/>
    </source>
</evidence>
<reference evidence="8" key="1">
    <citation type="submission" date="2022-10" db="EMBL/GenBank/DDBJ databases">
        <authorList>
            <person name="Chen Y."/>
            <person name="Dougan E. K."/>
            <person name="Chan C."/>
            <person name="Rhodes N."/>
            <person name="Thang M."/>
        </authorList>
    </citation>
    <scope>NUCLEOTIDE SEQUENCE</scope>
</reference>
<evidence type="ECO:0000313" key="9">
    <source>
        <dbReference type="EMBL" id="CAL4802193.1"/>
    </source>
</evidence>
<dbReference type="CDD" id="cd04096">
    <property type="entry name" value="eEF2_snRNP_like_C"/>
    <property type="match status" value="1"/>
</dbReference>
<dbReference type="Gene3D" id="3.40.50.300">
    <property type="entry name" value="P-loop containing nucleotide triphosphate hydrolases"/>
    <property type="match status" value="1"/>
</dbReference>